<dbReference type="AlphaFoldDB" id="A0A4Z0L7E6"/>
<keyword evidence="2" id="KW-1185">Reference proteome</keyword>
<dbReference type="EMBL" id="SRLH01000005">
    <property type="protein sequence ID" value="TGD57510.1"/>
    <property type="molecule type" value="Genomic_DNA"/>
</dbReference>
<comment type="caution">
    <text evidence="1">The sequence shown here is derived from an EMBL/GenBank/DDBJ whole genome shotgun (WGS) entry which is preliminary data.</text>
</comment>
<dbReference type="OrthoDB" id="1429661at2"/>
<dbReference type="Proteomes" id="UP000297407">
    <property type="component" value="Unassembled WGS sequence"/>
</dbReference>
<evidence type="ECO:0000313" key="1">
    <source>
        <dbReference type="EMBL" id="TGD57510.1"/>
    </source>
</evidence>
<proteinExistence type="predicted"/>
<dbReference type="RefSeq" id="WP_135526501.1">
    <property type="nucleotide sequence ID" value="NZ_SRLH01000005.1"/>
</dbReference>
<sequence>MVEKIKLSYQELISLRKNSFYTFPVLNWWLLKYDDLYKSLKNSQETICRSCEALEKQNLPYDCLLSPSYCVKTKMENIFIKHYENLDYFTQLHKYEKMCLSAIEVYYITPEGNNNIRQWLIHNYELWKENVFEFGVFHLDTDGGLIELMKFDNPNFSNLDFTILVERRNFKSIEEFLKIYSTYFFEKKLYPEKLKFTEC</sequence>
<name>A0A4Z0L7E6_9FLAO</name>
<accession>A0A4Z0L7E6</accession>
<organism evidence="1 2">
    <name type="scientific">Flavobacterium humi</name>
    <dbReference type="NCBI Taxonomy" id="2562683"/>
    <lineage>
        <taxon>Bacteria</taxon>
        <taxon>Pseudomonadati</taxon>
        <taxon>Bacteroidota</taxon>
        <taxon>Flavobacteriia</taxon>
        <taxon>Flavobacteriales</taxon>
        <taxon>Flavobacteriaceae</taxon>
        <taxon>Flavobacterium</taxon>
    </lineage>
</organism>
<protein>
    <submittedName>
        <fullName evidence="1">Uncharacterized protein</fullName>
    </submittedName>
</protein>
<reference evidence="1 2" key="1">
    <citation type="submission" date="2019-04" db="EMBL/GenBank/DDBJ databases">
        <title>Flavobacterium sp. strain DS2-A Genome sequencing and assembly.</title>
        <authorList>
            <person name="Kim I."/>
        </authorList>
    </citation>
    <scope>NUCLEOTIDE SEQUENCE [LARGE SCALE GENOMIC DNA]</scope>
    <source>
        <strain evidence="1 2">DS2-A</strain>
    </source>
</reference>
<gene>
    <name evidence="1" type="ORF">E4635_09965</name>
</gene>
<evidence type="ECO:0000313" key="2">
    <source>
        <dbReference type="Proteomes" id="UP000297407"/>
    </source>
</evidence>